<evidence type="ECO:0000313" key="2">
    <source>
        <dbReference type="Proteomes" id="UP000203929"/>
    </source>
</evidence>
<organism evidence="1 2">
    <name type="scientific">Lactobacillus phage iA2</name>
    <dbReference type="NCBI Taxonomy" id="1739609"/>
    <lineage>
        <taxon>Viruses</taxon>
        <taxon>Duplodnaviria</taxon>
        <taxon>Heunggongvirae</taxon>
        <taxon>Uroviricota</taxon>
        <taxon>Caudoviricetes</taxon>
        <taxon>Iaduovirus</taxon>
        <taxon>Iaduovirus iA2</taxon>
    </lineage>
</organism>
<dbReference type="RefSeq" id="YP_009201541.1">
    <property type="nucleotide sequence ID" value="NC_028830.1"/>
</dbReference>
<protein>
    <submittedName>
        <fullName evidence="1">Uncharacterized protein</fullName>
    </submittedName>
</protein>
<gene>
    <name evidence="1" type="ORF">iA2_48</name>
</gene>
<dbReference type="GeneID" id="26628323"/>
<proteinExistence type="predicted"/>
<accession>A0A0N7IRA8</accession>
<sequence length="107" mass="13073">MNNMAKTLRREDQRAFDTWFNRWIKNTRLEQSLIEAARKGYKSLIVYDRKNDMDVYQKRRFEDSRFVKRLQSELPDLHVELRQYLDKNAFGFSFNAYKVAVSWEVLK</sequence>
<dbReference type="EMBL" id="KR905068">
    <property type="protein sequence ID" value="ALJ97990.1"/>
    <property type="molecule type" value="Genomic_DNA"/>
</dbReference>
<name>A0A0N7IRA8_9CAUD</name>
<dbReference type="KEGG" id="vg:26628323"/>
<evidence type="ECO:0000313" key="1">
    <source>
        <dbReference type="EMBL" id="ALJ97990.1"/>
    </source>
</evidence>
<dbReference type="Proteomes" id="UP000203929">
    <property type="component" value="Segment"/>
</dbReference>
<reference evidence="1 2" key="1">
    <citation type="journal article" date="2016" name="Appl. Environ. Microbiol.">
        <title>Genomic Diversity of Phages Infecting Probiotic Strains of Lactobacillus paracasei.</title>
        <authorList>
            <person name="Mercanti D.J."/>
            <person name="Rousseau G.M."/>
            <person name="Capra M.L."/>
            <person name="Quiberoni A."/>
            <person name="Tremblay D.M."/>
            <person name="Labrie S.J."/>
            <person name="Moineau S."/>
        </authorList>
    </citation>
    <scope>NUCLEOTIDE SEQUENCE [LARGE SCALE GENOMIC DNA]</scope>
</reference>
<keyword evidence="2" id="KW-1185">Reference proteome</keyword>